<proteinExistence type="predicted"/>
<dbReference type="Pfam" id="PF01288">
    <property type="entry name" value="HPPK"/>
    <property type="match status" value="1"/>
</dbReference>
<organism evidence="10 11">
    <name type="scientific">Paenibacillus physcomitrellae</name>
    <dbReference type="NCBI Taxonomy" id="1619311"/>
    <lineage>
        <taxon>Bacteria</taxon>
        <taxon>Bacillati</taxon>
        <taxon>Bacillota</taxon>
        <taxon>Bacilli</taxon>
        <taxon>Bacillales</taxon>
        <taxon>Paenibacillaceae</taxon>
        <taxon>Paenibacillus</taxon>
    </lineage>
</organism>
<comment type="caution">
    <text evidence="10">The sequence shown here is derived from an EMBL/GenBank/DDBJ whole genome shotgun (WGS) entry which is preliminary data.</text>
</comment>
<dbReference type="SUPFAM" id="SSF55083">
    <property type="entry name" value="6-hydroxymethyl-7,8-dihydropterin pyrophosphokinase, HPPK"/>
    <property type="match status" value="1"/>
</dbReference>
<dbReference type="PANTHER" id="PTHR43071">
    <property type="entry name" value="2-AMINO-4-HYDROXY-6-HYDROXYMETHYLDIHYDROPTERIDINE PYROPHOSPHOKINASE"/>
    <property type="match status" value="1"/>
</dbReference>
<keyword evidence="5" id="KW-0547">Nucleotide-binding</keyword>
<dbReference type="PROSITE" id="PS00794">
    <property type="entry name" value="HPPK"/>
    <property type="match status" value="1"/>
</dbReference>
<sequence>MMNDHTSSELSEAFIALGANLGDREATLMEAIRRLDLHPDITVTRCSNLYETEPVGYLDQPDFVNMAIAVRTGLTPLELLRFMLETEQQLGRERSIRWGPRTVDLDLLWMDGLTLDTAELVLPHPRMMERAFVLVPLADVVESEDGGEVKGLRASLHEALDRLPEKKGICLWKTCTWRSASAPSEN</sequence>
<evidence type="ECO:0000313" key="10">
    <source>
        <dbReference type="EMBL" id="GGA50789.1"/>
    </source>
</evidence>
<dbReference type="InterPro" id="IPR035907">
    <property type="entry name" value="Hppk_sf"/>
</dbReference>
<dbReference type="Proteomes" id="UP000609323">
    <property type="component" value="Unassembled WGS sequence"/>
</dbReference>
<evidence type="ECO:0000256" key="5">
    <source>
        <dbReference type="ARBA" id="ARBA00022741"/>
    </source>
</evidence>
<evidence type="ECO:0000256" key="1">
    <source>
        <dbReference type="ARBA" id="ARBA00000198"/>
    </source>
</evidence>
<evidence type="ECO:0000256" key="3">
    <source>
        <dbReference type="ARBA" id="ARBA00013253"/>
    </source>
</evidence>
<comment type="pathway">
    <text evidence="2">Cofactor biosynthesis; tetrahydrofolate biosynthesis; 2-amino-4-hydroxy-6-hydroxymethyl-7,8-dihydropteridine diphosphate from 7,8-dihydroneopterin triphosphate: step 4/4.</text>
</comment>
<feature type="domain" description="7,8-dihydro-6-hydroxymethylpterin-pyrophosphokinase" evidence="9">
    <location>
        <begin position="97"/>
        <end position="108"/>
    </location>
</feature>
<keyword evidence="8" id="KW-0289">Folate biosynthesis</keyword>
<dbReference type="EMBL" id="BMHF01000022">
    <property type="protein sequence ID" value="GGA50789.1"/>
    <property type="molecule type" value="Genomic_DNA"/>
</dbReference>
<keyword evidence="4" id="KW-0808">Transferase</keyword>
<evidence type="ECO:0000256" key="2">
    <source>
        <dbReference type="ARBA" id="ARBA00005051"/>
    </source>
</evidence>
<dbReference type="PANTHER" id="PTHR43071:SF1">
    <property type="entry name" value="2-AMINO-4-HYDROXY-6-HYDROXYMETHYLDIHYDROPTERIDINE PYROPHOSPHOKINASE"/>
    <property type="match status" value="1"/>
</dbReference>
<dbReference type="CDD" id="cd00483">
    <property type="entry name" value="HPPK"/>
    <property type="match status" value="1"/>
</dbReference>
<keyword evidence="7" id="KW-0067">ATP-binding</keyword>
<evidence type="ECO:0000256" key="7">
    <source>
        <dbReference type="ARBA" id="ARBA00022840"/>
    </source>
</evidence>
<evidence type="ECO:0000313" key="11">
    <source>
        <dbReference type="Proteomes" id="UP000609323"/>
    </source>
</evidence>
<dbReference type="Gene3D" id="3.30.70.560">
    <property type="entry name" value="7,8-Dihydro-6-hydroxymethylpterin-pyrophosphokinase HPPK"/>
    <property type="match status" value="1"/>
</dbReference>
<accession>A0ABQ1GUP1</accession>
<name>A0ABQ1GUP1_9BACL</name>
<dbReference type="NCBIfam" id="TIGR01498">
    <property type="entry name" value="folK"/>
    <property type="match status" value="1"/>
</dbReference>
<keyword evidence="6" id="KW-0418">Kinase</keyword>
<dbReference type="InterPro" id="IPR000550">
    <property type="entry name" value="Hppk"/>
</dbReference>
<comment type="catalytic activity">
    <reaction evidence="1">
        <text>6-hydroxymethyl-7,8-dihydropterin + ATP = (7,8-dihydropterin-6-yl)methyl diphosphate + AMP + H(+)</text>
        <dbReference type="Rhea" id="RHEA:11412"/>
        <dbReference type="ChEBI" id="CHEBI:15378"/>
        <dbReference type="ChEBI" id="CHEBI:30616"/>
        <dbReference type="ChEBI" id="CHEBI:44841"/>
        <dbReference type="ChEBI" id="CHEBI:72950"/>
        <dbReference type="ChEBI" id="CHEBI:456215"/>
        <dbReference type="EC" id="2.7.6.3"/>
    </reaction>
</comment>
<keyword evidence="11" id="KW-1185">Reference proteome</keyword>
<protein>
    <recommendedName>
        <fullName evidence="3">2-amino-4-hydroxy-6-hydroxymethyldihydropteridine diphosphokinase</fullName>
        <ecNumber evidence="3">2.7.6.3</ecNumber>
    </recommendedName>
</protein>
<evidence type="ECO:0000259" key="9">
    <source>
        <dbReference type="PROSITE" id="PS00794"/>
    </source>
</evidence>
<reference evidence="11" key="1">
    <citation type="journal article" date="2019" name="Int. J. Syst. Evol. Microbiol.">
        <title>The Global Catalogue of Microorganisms (GCM) 10K type strain sequencing project: providing services to taxonomists for standard genome sequencing and annotation.</title>
        <authorList>
            <consortium name="The Broad Institute Genomics Platform"/>
            <consortium name="The Broad Institute Genome Sequencing Center for Infectious Disease"/>
            <person name="Wu L."/>
            <person name="Ma J."/>
        </authorList>
    </citation>
    <scope>NUCLEOTIDE SEQUENCE [LARGE SCALE GENOMIC DNA]</scope>
    <source>
        <strain evidence="11">CGMCC 1.15044</strain>
    </source>
</reference>
<evidence type="ECO:0000256" key="4">
    <source>
        <dbReference type="ARBA" id="ARBA00022679"/>
    </source>
</evidence>
<dbReference type="EC" id="2.7.6.3" evidence="3"/>
<evidence type="ECO:0000256" key="6">
    <source>
        <dbReference type="ARBA" id="ARBA00022777"/>
    </source>
</evidence>
<gene>
    <name evidence="10" type="primary">folK</name>
    <name evidence="10" type="ORF">GCM10010917_40060</name>
</gene>
<evidence type="ECO:0000256" key="8">
    <source>
        <dbReference type="ARBA" id="ARBA00022909"/>
    </source>
</evidence>